<keyword evidence="3" id="KW-1185">Reference proteome</keyword>
<dbReference type="AlphaFoldDB" id="M0MME0"/>
<comment type="caution">
    <text evidence="2">The sequence shown here is derived from an EMBL/GenBank/DDBJ whole genome shotgun (WGS) entry which is preliminary data.</text>
</comment>
<dbReference type="Proteomes" id="UP000011607">
    <property type="component" value="Unassembled WGS sequence"/>
</dbReference>
<evidence type="ECO:0000256" key="1">
    <source>
        <dbReference type="SAM" id="Coils"/>
    </source>
</evidence>
<evidence type="ECO:0000313" key="2">
    <source>
        <dbReference type="EMBL" id="EMA45909.1"/>
    </source>
</evidence>
<dbReference type="EMBL" id="AOMA01000013">
    <property type="protein sequence ID" value="EMA45909.1"/>
    <property type="molecule type" value="Genomic_DNA"/>
</dbReference>
<proteinExistence type="predicted"/>
<reference evidence="2 3" key="1">
    <citation type="journal article" date="2014" name="PLoS Genet.">
        <title>Phylogenetically driven sequencing of extremely halophilic archaea reveals strategies for static and dynamic osmo-response.</title>
        <authorList>
            <person name="Becker E.A."/>
            <person name="Seitzer P.M."/>
            <person name="Tritt A."/>
            <person name="Larsen D."/>
            <person name="Krusor M."/>
            <person name="Yao A.I."/>
            <person name="Wu D."/>
            <person name="Madern D."/>
            <person name="Eisen J.A."/>
            <person name="Darling A.E."/>
            <person name="Facciotti M.T."/>
        </authorList>
    </citation>
    <scope>NUCLEOTIDE SEQUENCE [LARGE SCALE GENOMIC DNA]</scope>
    <source>
        <strain evidence="2 3">JCM 10879</strain>
    </source>
</reference>
<gene>
    <name evidence="2" type="ORF">C446_01890</name>
</gene>
<dbReference type="RefSeq" id="WP_006671350.1">
    <property type="nucleotide sequence ID" value="NZ_AOMA01000013.1"/>
</dbReference>
<organism evidence="2 3">
    <name type="scientific">Halobiforma nitratireducens JCM 10879</name>
    <dbReference type="NCBI Taxonomy" id="1227454"/>
    <lineage>
        <taxon>Archaea</taxon>
        <taxon>Methanobacteriati</taxon>
        <taxon>Methanobacteriota</taxon>
        <taxon>Stenosarchaea group</taxon>
        <taxon>Halobacteria</taxon>
        <taxon>Halobacteriales</taxon>
        <taxon>Natrialbaceae</taxon>
        <taxon>Halobiforma</taxon>
    </lineage>
</organism>
<protein>
    <submittedName>
        <fullName evidence="2">Uncharacterized protein</fullName>
    </submittedName>
</protein>
<keyword evidence="1" id="KW-0175">Coiled coil</keyword>
<dbReference type="eggNOG" id="ENOG502N5X4">
    <property type="taxonomic scope" value="Archaea"/>
</dbReference>
<accession>M0MME0</accession>
<evidence type="ECO:0000313" key="3">
    <source>
        <dbReference type="Proteomes" id="UP000011607"/>
    </source>
</evidence>
<feature type="coiled-coil region" evidence="1">
    <location>
        <begin position="17"/>
        <end position="51"/>
    </location>
</feature>
<name>M0MME0_9EURY</name>
<dbReference type="STRING" id="1227454.C446_01890"/>
<sequence>MWDLIDALEADAQNPQVDRLVSVLKLLQAEIGRLEARNRKLEDRLSRLEAVNGLDGTEIDLSDANELDHRDEKVVKAIVADGGTMFSVRDLQRFYREHTDVRAKETLKDRIQYLTSTGLFERDSGSKWRFVGADGF</sequence>